<sequence>MEVKWASSVSLANSQQKKVPSDHLREPSYSPNHCLITTREQEQREAAIPTAGVWTSWPGSLDH</sequence>
<feature type="region of interest" description="Disordered" evidence="1">
    <location>
        <begin position="1"/>
        <end position="63"/>
    </location>
</feature>
<accession>A0ABR0AYG6</accession>
<protein>
    <submittedName>
        <fullName evidence="2">Uncharacterized protein</fullName>
    </submittedName>
</protein>
<evidence type="ECO:0000256" key="1">
    <source>
        <dbReference type="SAM" id="MobiDB-lite"/>
    </source>
</evidence>
<name>A0ABR0AYG6_9CRUS</name>
<organism evidence="2 3">
    <name type="scientific">Daphnia magna</name>
    <dbReference type="NCBI Taxonomy" id="35525"/>
    <lineage>
        <taxon>Eukaryota</taxon>
        <taxon>Metazoa</taxon>
        <taxon>Ecdysozoa</taxon>
        <taxon>Arthropoda</taxon>
        <taxon>Crustacea</taxon>
        <taxon>Branchiopoda</taxon>
        <taxon>Diplostraca</taxon>
        <taxon>Cladocera</taxon>
        <taxon>Anomopoda</taxon>
        <taxon>Daphniidae</taxon>
        <taxon>Daphnia</taxon>
    </lineage>
</organism>
<keyword evidence="3" id="KW-1185">Reference proteome</keyword>
<comment type="caution">
    <text evidence="2">The sequence shown here is derived from an EMBL/GenBank/DDBJ whole genome shotgun (WGS) entry which is preliminary data.</text>
</comment>
<dbReference type="Proteomes" id="UP001234178">
    <property type="component" value="Unassembled WGS sequence"/>
</dbReference>
<evidence type="ECO:0000313" key="2">
    <source>
        <dbReference type="EMBL" id="KAK4030158.1"/>
    </source>
</evidence>
<feature type="compositionally biased region" description="Polar residues" evidence="1">
    <location>
        <begin position="7"/>
        <end position="18"/>
    </location>
</feature>
<gene>
    <name evidence="2" type="ORF">OUZ56_023134</name>
</gene>
<evidence type="ECO:0000313" key="3">
    <source>
        <dbReference type="Proteomes" id="UP001234178"/>
    </source>
</evidence>
<proteinExistence type="predicted"/>
<reference evidence="2 3" key="1">
    <citation type="journal article" date="2023" name="Nucleic Acids Res.">
        <title>The hologenome of Daphnia magna reveals possible DNA methylation and microbiome-mediated evolution of the host genome.</title>
        <authorList>
            <person name="Chaturvedi A."/>
            <person name="Li X."/>
            <person name="Dhandapani V."/>
            <person name="Marshall H."/>
            <person name="Kissane S."/>
            <person name="Cuenca-Cambronero M."/>
            <person name="Asole G."/>
            <person name="Calvet F."/>
            <person name="Ruiz-Romero M."/>
            <person name="Marangio P."/>
            <person name="Guigo R."/>
            <person name="Rago D."/>
            <person name="Mirbahai L."/>
            <person name="Eastwood N."/>
            <person name="Colbourne J.K."/>
            <person name="Zhou J."/>
            <person name="Mallon E."/>
            <person name="Orsini L."/>
        </authorList>
    </citation>
    <scope>NUCLEOTIDE SEQUENCE [LARGE SCALE GENOMIC DNA]</scope>
    <source>
        <strain evidence="2">LRV0_1</strain>
    </source>
</reference>
<dbReference type="EMBL" id="JAOYFB010000039">
    <property type="protein sequence ID" value="KAK4030158.1"/>
    <property type="molecule type" value="Genomic_DNA"/>
</dbReference>